<organism evidence="9 10">
    <name type="scientific">Seminavis robusta</name>
    <dbReference type="NCBI Taxonomy" id="568900"/>
    <lineage>
        <taxon>Eukaryota</taxon>
        <taxon>Sar</taxon>
        <taxon>Stramenopiles</taxon>
        <taxon>Ochrophyta</taxon>
        <taxon>Bacillariophyta</taxon>
        <taxon>Bacillariophyceae</taxon>
        <taxon>Bacillariophycidae</taxon>
        <taxon>Naviculales</taxon>
        <taxon>Naviculaceae</taxon>
        <taxon>Seminavis</taxon>
    </lineage>
</organism>
<dbReference type="OrthoDB" id="43512at2759"/>
<dbReference type="AlphaFoldDB" id="A0A9N8HY50"/>
<feature type="compositionally biased region" description="Basic and acidic residues" evidence="6">
    <location>
        <begin position="329"/>
        <end position="356"/>
    </location>
</feature>
<evidence type="ECO:0000313" key="10">
    <source>
        <dbReference type="Proteomes" id="UP001153069"/>
    </source>
</evidence>
<dbReference type="EMBL" id="CAICTM010001931">
    <property type="protein sequence ID" value="CAB9527053.1"/>
    <property type="molecule type" value="Genomic_DNA"/>
</dbReference>
<name>A0A9N8HY50_9STRA</name>
<keyword evidence="10" id="KW-1185">Reference proteome</keyword>
<proteinExistence type="inferred from homology"/>
<feature type="compositionally biased region" description="Basic residues" evidence="6">
    <location>
        <begin position="140"/>
        <end position="151"/>
    </location>
</feature>
<feature type="compositionally biased region" description="Basic and acidic residues" evidence="6">
    <location>
        <begin position="1149"/>
        <end position="1169"/>
    </location>
</feature>
<feature type="region of interest" description="Disordered" evidence="6">
    <location>
        <begin position="140"/>
        <end position="159"/>
    </location>
</feature>
<evidence type="ECO:0000256" key="4">
    <source>
        <dbReference type="ARBA" id="ARBA00022806"/>
    </source>
</evidence>
<feature type="compositionally biased region" description="Basic and acidic residues" evidence="6">
    <location>
        <begin position="379"/>
        <end position="399"/>
    </location>
</feature>
<feature type="compositionally biased region" description="Basic and acidic residues" evidence="6">
    <location>
        <begin position="657"/>
        <end position="669"/>
    </location>
</feature>
<keyword evidence="3" id="KW-0378">Hydrolase</keyword>
<dbReference type="Proteomes" id="UP001153069">
    <property type="component" value="Unassembled WGS sequence"/>
</dbReference>
<feature type="domain" description="DNA2/NAM7 helicase helicase" evidence="7">
    <location>
        <begin position="440"/>
        <end position="840"/>
    </location>
</feature>
<feature type="domain" description="DNA2/NAM7 helicase-like C-terminal" evidence="8">
    <location>
        <begin position="848"/>
        <end position="1065"/>
    </location>
</feature>
<comment type="similarity">
    <text evidence="1">Belongs to the DNA2/NAM7 helicase family.</text>
</comment>
<feature type="compositionally biased region" description="Basic residues" evidence="6">
    <location>
        <begin position="1138"/>
        <end position="1148"/>
    </location>
</feature>
<evidence type="ECO:0000256" key="3">
    <source>
        <dbReference type="ARBA" id="ARBA00022801"/>
    </source>
</evidence>
<dbReference type="FunFam" id="3.40.50.300:FF:000326">
    <property type="entry name" value="P-loop containing nucleoside triphosphate hydrolase"/>
    <property type="match status" value="1"/>
</dbReference>
<gene>
    <name evidence="9" type="ORF">SEMRO_1933_G306270.1</name>
</gene>
<evidence type="ECO:0000256" key="1">
    <source>
        <dbReference type="ARBA" id="ARBA00007913"/>
    </source>
</evidence>
<feature type="region of interest" description="Disordered" evidence="6">
    <location>
        <begin position="1108"/>
        <end position="1205"/>
    </location>
</feature>
<evidence type="ECO:0000259" key="8">
    <source>
        <dbReference type="Pfam" id="PF13087"/>
    </source>
</evidence>
<dbReference type="InterPro" id="IPR047187">
    <property type="entry name" value="SF1_C_Upf1"/>
</dbReference>
<evidence type="ECO:0000313" key="9">
    <source>
        <dbReference type="EMBL" id="CAB9527053.1"/>
    </source>
</evidence>
<feature type="compositionally biased region" description="Acidic residues" evidence="6">
    <location>
        <begin position="363"/>
        <end position="378"/>
    </location>
</feature>
<dbReference type="GO" id="GO:0016787">
    <property type="term" value="F:hydrolase activity"/>
    <property type="evidence" value="ECO:0007669"/>
    <property type="project" value="UniProtKB-KW"/>
</dbReference>
<evidence type="ECO:0000256" key="6">
    <source>
        <dbReference type="SAM" id="MobiDB-lite"/>
    </source>
</evidence>
<dbReference type="InterPro" id="IPR050534">
    <property type="entry name" value="Coronavir_polyprotein_1ab"/>
</dbReference>
<protein>
    <submittedName>
        <fullName evidence="9">Regulator of nonsense transcripts 1</fullName>
    </submittedName>
</protein>
<accession>A0A9N8HY50</accession>
<feature type="compositionally biased region" description="Basic residues" evidence="6">
    <location>
        <begin position="1173"/>
        <end position="1182"/>
    </location>
</feature>
<dbReference type="InterPro" id="IPR041679">
    <property type="entry name" value="DNA2/NAM7-like_C"/>
</dbReference>
<dbReference type="PANTHER" id="PTHR43788:SF8">
    <property type="entry name" value="DNA-BINDING PROTEIN SMUBP-2"/>
    <property type="match status" value="1"/>
</dbReference>
<dbReference type="Gene3D" id="3.40.50.300">
    <property type="entry name" value="P-loop containing nucleotide triphosphate hydrolases"/>
    <property type="match status" value="2"/>
</dbReference>
<dbReference type="SUPFAM" id="SSF52540">
    <property type="entry name" value="P-loop containing nucleoside triphosphate hydrolases"/>
    <property type="match status" value="1"/>
</dbReference>
<dbReference type="GO" id="GO:0043139">
    <property type="term" value="F:5'-3' DNA helicase activity"/>
    <property type="evidence" value="ECO:0007669"/>
    <property type="project" value="TreeGrafter"/>
</dbReference>
<dbReference type="Pfam" id="PF13087">
    <property type="entry name" value="AAA_12"/>
    <property type="match status" value="1"/>
</dbReference>
<feature type="region of interest" description="Disordered" evidence="6">
    <location>
        <begin position="1"/>
        <end position="26"/>
    </location>
</feature>
<evidence type="ECO:0000256" key="5">
    <source>
        <dbReference type="ARBA" id="ARBA00022840"/>
    </source>
</evidence>
<dbReference type="CDD" id="cd18808">
    <property type="entry name" value="SF1_C_Upf1"/>
    <property type="match status" value="1"/>
</dbReference>
<keyword evidence="4" id="KW-0347">Helicase</keyword>
<dbReference type="GO" id="GO:0005524">
    <property type="term" value="F:ATP binding"/>
    <property type="evidence" value="ECO:0007669"/>
    <property type="project" value="UniProtKB-KW"/>
</dbReference>
<reference evidence="9" key="1">
    <citation type="submission" date="2020-06" db="EMBL/GenBank/DDBJ databases">
        <authorList>
            <consortium name="Plant Systems Biology data submission"/>
        </authorList>
    </citation>
    <scope>NUCLEOTIDE SEQUENCE</scope>
    <source>
        <strain evidence="9">D6</strain>
    </source>
</reference>
<evidence type="ECO:0000259" key="7">
    <source>
        <dbReference type="Pfam" id="PF13086"/>
    </source>
</evidence>
<comment type="caution">
    <text evidence="9">The sequence shown here is derived from an EMBL/GenBank/DDBJ whole genome shotgun (WGS) entry which is preliminary data.</text>
</comment>
<sequence>MMNTTSKKASAAAANKKKIKKRGNPILTPAMMEVAKQQEAKETQLDLQQSNENGRFRSPSEAFYVGAILSVSPRDYVESWSNHTTRRTVWKATASVLKLTPPVHSLAGQSLTRRQHCNDRAALVLEESIHVLSEAMAKRWSNRNNHRHGQSNKRSNSNTTMTLELSERTFNSRSQVVFFEFSLPDMAPPFTKEQQFHLRTGTIVECVPANCQHQVDQVLLACICMTKRQITQKARRFVVMTVPENEQRHIRCGLWAVTPLTSLVSEFRQLDTCNLIRSGHAPLPFLQTLLGQQQKSTKAGSKQPVVRVLDLSNDTTTAAAATVTVATTNKEKSKTATDKMTTKDKGGRTGTDKTRTIEIVLSSDDDESDSDDDSDSDNDSTKETDGAKKRESDNDKNDNDIIEISDNNTVANIPSTPPPTKRQYNIAPPQSPMRVWSLPNLNSIQAKAAADFLDSPTGSISLVQGPPGTGKTTFLVSTIGQYLQRLLAETEAEAIARGETPHLTRSPPHYAGRRCKKGKALMVAAPTNKAVSVLASRFMSTISGEKKGANSCHELKVILVGDAEKLVEDTPIYSKKNQGDDNNNNSIMSDNDIVDHASLKETIKSMACLKRIFVYRFLENIEEEVKTVLGTLRRNRSQNNSNPPKSEQDDDNDDNEKDQTNADNAKDDNGDSNESSYGERNYKMQRYSLLRLVHQYVDIGYVFPQGYQARGELLRDTLLKMSHKDFRSNTTTPASEKQVKLFEKRLDHVLGDVQTLIHTRDIGQRVILALIRSADLIFCTLATSGSAIFKSRDRPFKIRDLIVDEAAAATEPQIGIPFHMCPDRLLAVGDPMQLPATVFSPVARQYGLDKSLHERLMKDCKYPYTMLRQQYRMRPQISQFPSKTFYRGKLKDGDEVISDTYVSPRPLLQDPQRPFVFQEVLGEEKQREGGSYMNRAEAEAVVHRIRQLRDKAAGQDPNWFRNDKVRIITFYQAQVDLINSLLNPLGFGKRKSGLVASTVDSSQGCEANLVLVSFVRTCRKRHRNHVGDADREAFARSVAGFLTDNRRLNVALTRAKFELICIGSASHMLENEHLETLHAFAKQCQARGCIIESPLGVVSPNVTVAALDHRNGQRKRQGTGDGSNNPHHNRMQCDKRWKGQKKRHNNNHRTHEREGNDAEMAHKSNERQGGHRSGSRRKKRKNWQNNGKKGEGKRQKTIFDGGPQS</sequence>
<dbReference type="InterPro" id="IPR027417">
    <property type="entry name" value="P-loop_NTPase"/>
</dbReference>
<dbReference type="InterPro" id="IPR041677">
    <property type="entry name" value="DNA2/NAM7_AAA_11"/>
</dbReference>
<keyword evidence="2" id="KW-0547">Nucleotide-binding</keyword>
<feature type="region of interest" description="Disordered" evidence="6">
    <location>
        <begin position="634"/>
        <end position="679"/>
    </location>
</feature>
<dbReference type="Pfam" id="PF13086">
    <property type="entry name" value="AAA_11"/>
    <property type="match status" value="1"/>
</dbReference>
<feature type="region of interest" description="Disordered" evidence="6">
    <location>
        <begin position="329"/>
        <end position="428"/>
    </location>
</feature>
<keyword evidence="5" id="KW-0067">ATP-binding</keyword>
<dbReference type="PANTHER" id="PTHR43788">
    <property type="entry name" value="DNA2/NAM7 HELICASE FAMILY MEMBER"/>
    <property type="match status" value="1"/>
</dbReference>
<dbReference type="GO" id="GO:0005694">
    <property type="term" value="C:chromosome"/>
    <property type="evidence" value="ECO:0007669"/>
    <property type="project" value="UniProtKB-ARBA"/>
</dbReference>
<evidence type="ECO:0000256" key="2">
    <source>
        <dbReference type="ARBA" id="ARBA00022741"/>
    </source>
</evidence>